<dbReference type="PROSITE" id="PS51257">
    <property type="entry name" value="PROKAR_LIPOPROTEIN"/>
    <property type="match status" value="1"/>
</dbReference>
<evidence type="ECO:0000256" key="1">
    <source>
        <dbReference type="SAM" id="MobiDB-lite"/>
    </source>
</evidence>
<dbReference type="Proteomes" id="UP001165074">
    <property type="component" value="Unassembled WGS sequence"/>
</dbReference>
<gene>
    <name evidence="3" type="ORF">Airi02_074350</name>
</gene>
<name>A0A9W6S9B8_9ACTN</name>
<dbReference type="InterPro" id="IPR038468">
    <property type="entry name" value="MmpS_C"/>
</dbReference>
<keyword evidence="2" id="KW-0732">Signal</keyword>
<organism evidence="3 4">
    <name type="scientific">Actinoallomurus iriomotensis</name>
    <dbReference type="NCBI Taxonomy" id="478107"/>
    <lineage>
        <taxon>Bacteria</taxon>
        <taxon>Bacillati</taxon>
        <taxon>Actinomycetota</taxon>
        <taxon>Actinomycetes</taxon>
        <taxon>Streptosporangiales</taxon>
        <taxon>Thermomonosporaceae</taxon>
        <taxon>Actinoallomurus</taxon>
    </lineage>
</organism>
<feature type="region of interest" description="Disordered" evidence="1">
    <location>
        <begin position="24"/>
        <end position="50"/>
    </location>
</feature>
<dbReference type="Gene3D" id="2.60.40.2880">
    <property type="entry name" value="MmpS1-5, C-terminal soluble domain"/>
    <property type="match status" value="1"/>
</dbReference>
<evidence type="ECO:0008006" key="5">
    <source>
        <dbReference type="Google" id="ProtNLM"/>
    </source>
</evidence>
<accession>A0A9W6S9B8</accession>
<sequence length="139" mass="13817">MIAIRNRITLLSVAALALTGCAGSGGSASSSPGRSTPAGSGRSAAPGPHTLVFSVTGKGHVASITYVIDGRKATERSVELPWRKTVQVPPRAGGHTWDLRTHHARGTSTAVVYVDGAAYGGGTCSGADCEGGSSGSIAG</sequence>
<evidence type="ECO:0000256" key="2">
    <source>
        <dbReference type="SAM" id="SignalP"/>
    </source>
</evidence>
<feature type="signal peptide" evidence="2">
    <location>
        <begin position="1"/>
        <end position="17"/>
    </location>
</feature>
<dbReference type="EMBL" id="BSTK01000013">
    <property type="protein sequence ID" value="GLY89506.1"/>
    <property type="molecule type" value="Genomic_DNA"/>
</dbReference>
<protein>
    <recommendedName>
        <fullName evidence="5">Secreted protein</fullName>
    </recommendedName>
</protein>
<dbReference type="AlphaFoldDB" id="A0A9W6S9B8"/>
<proteinExistence type="predicted"/>
<evidence type="ECO:0000313" key="4">
    <source>
        <dbReference type="Proteomes" id="UP001165074"/>
    </source>
</evidence>
<feature type="compositionally biased region" description="Low complexity" evidence="1">
    <location>
        <begin position="24"/>
        <end position="48"/>
    </location>
</feature>
<evidence type="ECO:0000313" key="3">
    <source>
        <dbReference type="EMBL" id="GLY89506.1"/>
    </source>
</evidence>
<keyword evidence="4" id="KW-1185">Reference proteome</keyword>
<reference evidence="3" key="1">
    <citation type="submission" date="2023-03" db="EMBL/GenBank/DDBJ databases">
        <title>Actinoallomurus iriomotensis NBRC 103684.</title>
        <authorList>
            <person name="Ichikawa N."/>
            <person name="Sato H."/>
            <person name="Tonouchi N."/>
        </authorList>
    </citation>
    <scope>NUCLEOTIDE SEQUENCE</scope>
    <source>
        <strain evidence="3">NBRC 103684</strain>
    </source>
</reference>
<dbReference type="RefSeq" id="WP_285579820.1">
    <property type="nucleotide sequence ID" value="NZ_BSTK01000013.1"/>
</dbReference>
<comment type="caution">
    <text evidence="3">The sequence shown here is derived from an EMBL/GenBank/DDBJ whole genome shotgun (WGS) entry which is preliminary data.</text>
</comment>
<feature type="chain" id="PRO_5040726247" description="Secreted protein" evidence="2">
    <location>
        <begin position="18"/>
        <end position="139"/>
    </location>
</feature>